<protein>
    <submittedName>
        <fullName evidence="2">Uncharacterized protein</fullName>
    </submittedName>
</protein>
<evidence type="ECO:0000256" key="1">
    <source>
        <dbReference type="SAM" id="MobiDB-lite"/>
    </source>
</evidence>
<dbReference type="EMBL" id="GL888170">
    <property type="protein sequence ID" value="EGI66163.1"/>
    <property type="molecule type" value="Genomic_DNA"/>
</dbReference>
<sequence length="203" mass="22483">MLHSSATEVQGKCQLYCIRCSPDIHLTIPDVSDVCDQLFRHRRRTRIHPANNLAAHKRRLSASVNRQNGGKAINSGATSDRIKRKSWFSPSSSALCGSPHSPELDRTTQEIKQNDRPTDLSLSGARSKTKSRESRRRIGRGKARKKLVVVQRSRPSGRATWGASGDSSCPSVTAYLASWIENDPKVMDGLGAAWRNPDFAYPC</sequence>
<proteinExistence type="predicted"/>
<evidence type="ECO:0000313" key="2">
    <source>
        <dbReference type="EMBL" id="EGI66163.1"/>
    </source>
</evidence>
<evidence type="ECO:0000313" key="3">
    <source>
        <dbReference type="Proteomes" id="UP000007755"/>
    </source>
</evidence>
<dbReference type="Proteomes" id="UP000007755">
    <property type="component" value="Unassembled WGS sequence"/>
</dbReference>
<feature type="region of interest" description="Disordered" evidence="1">
    <location>
        <begin position="59"/>
        <end position="145"/>
    </location>
</feature>
<name>F4WI12_ACREC</name>
<keyword evidence="3" id="KW-1185">Reference proteome</keyword>
<dbReference type="InParanoid" id="F4WI12"/>
<gene>
    <name evidence="2" type="ORF">G5I_05281</name>
</gene>
<dbReference type="AlphaFoldDB" id="F4WI12"/>
<organism evidence="3">
    <name type="scientific">Acromyrmex echinatior</name>
    <name type="common">Panamanian leafcutter ant</name>
    <name type="synonym">Acromyrmex octospinosus echinatior</name>
    <dbReference type="NCBI Taxonomy" id="103372"/>
    <lineage>
        <taxon>Eukaryota</taxon>
        <taxon>Metazoa</taxon>
        <taxon>Ecdysozoa</taxon>
        <taxon>Arthropoda</taxon>
        <taxon>Hexapoda</taxon>
        <taxon>Insecta</taxon>
        <taxon>Pterygota</taxon>
        <taxon>Neoptera</taxon>
        <taxon>Endopterygota</taxon>
        <taxon>Hymenoptera</taxon>
        <taxon>Apocrita</taxon>
        <taxon>Aculeata</taxon>
        <taxon>Formicoidea</taxon>
        <taxon>Formicidae</taxon>
        <taxon>Myrmicinae</taxon>
        <taxon>Acromyrmex</taxon>
    </lineage>
</organism>
<accession>F4WI12</accession>
<feature type="compositionally biased region" description="Basic and acidic residues" evidence="1">
    <location>
        <begin position="102"/>
        <end position="118"/>
    </location>
</feature>
<reference evidence="2" key="1">
    <citation type="submission" date="2011-02" db="EMBL/GenBank/DDBJ databases">
        <title>The genome of the leaf-cutting ant Acromyrmex echinatior suggests key adaptations to social evolution and fungus farming.</title>
        <authorList>
            <person name="Nygaard S."/>
            <person name="Zhang G."/>
        </authorList>
    </citation>
    <scope>NUCLEOTIDE SEQUENCE</scope>
</reference>
<feature type="compositionally biased region" description="Basic residues" evidence="1">
    <location>
        <begin position="127"/>
        <end position="145"/>
    </location>
</feature>